<accession>A0AAE0SZ61</accession>
<sequence>MTATFQTQKRIFGDPDLPDHLTFHVRRSSGVLTLDLTRNYEIDPNADIYFVERSIEGRSILSKTTTLETEAVAYYQDVDNGAYMTVRCINSLNQQCERIIVSHLVRYNEQKMSNTSGDN</sequence>
<keyword evidence="2" id="KW-1185">Reference proteome</keyword>
<protein>
    <submittedName>
        <fullName evidence="1">Uncharacterized protein</fullName>
    </submittedName>
</protein>
<dbReference type="Proteomes" id="UP001195483">
    <property type="component" value="Unassembled WGS sequence"/>
</dbReference>
<proteinExistence type="predicted"/>
<dbReference type="AlphaFoldDB" id="A0AAE0SZ61"/>
<evidence type="ECO:0000313" key="2">
    <source>
        <dbReference type="Proteomes" id="UP001195483"/>
    </source>
</evidence>
<name>A0AAE0SZ61_9BIVA</name>
<gene>
    <name evidence="1" type="ORF">CHS0354_017052</name>
</gene>
<dbReference type="EMBL" id="JAEAOA010001046">
    <property type="protein sequence ID" value="KAK3600759.1"/>
    <property type="molecule type" value="Genomic_DNA"/>
</dbReference>
<reference evidence="1" key="2">
    <citation type="journal article" date="2021" name="Genome Biol. Evol.">
        <title>Developing a high-quality reference genome for a parasitic bivalve with doubly uniparental inheritance (Bivalvia: Unionida).</title>
        <authorList>
            <person name="Smith C.H."/>
        </authorList>
    </citation>
    <scope>NUCLEOTIDE SEQUENCE</scope>
    <source>
        <strain evidence="1">CHS0354</strain>
        <tissue evidence="1">Mantle</tissue>
    </source>
</reference>
<comment type="caution">
    <text evidence="1">The sequence shown here is derived from an EMBL/GenBank/DDBJ whole genome shotgun (WGS) entry which is preliminary data.</text>
</comment>
<reference evidence="1" key="1">
    <citation type="journal article" date="2021" name="Genome Biol. Evol.">
        <title>A High-Quality Reference Genome for a Parasitic Bivalve with Doubly Uniparental Inheritance (Bivalvia: Unionida).</title>
        <authorList>
            <person name="Smith C.H."/>
        </authorList>
    </citation>
    <scope>NUCLEOTIDE SEQUENCE</scope>
    <source>
        <strain evidence="1">CHS0354</strain>
    </source>
</reference>
<reference evidence="1" key="3">
    <citation type="submission" date="2023-05" db="EMBL/GenBank/DDBJ databases">
        <authorList>
            <person name="Smith C.H."/>
        </authorList>
    </citation>
    <scope>NUCLEOTIDE SEQUENCE</scope>
    <source>
        <strain evidence="1">CHS0354</strain>
        <tissue evidence="1">Mantle</tissue>
    </source>
</reference>
<evidence type="ECO:0000313" key="1">
    <source>
        <dbReference type="EMBL" id="KAK3600759.1"/>
    </source>
</evidence>
<organism evidence="1 2">
    <name type="scientific">Potamilus streckersoni</name>
    <dbReference type="NCBI Taxonomy" id="2493646"/>
    <lineage>
        <taxon>Eukaryota</taxon>
        <taxon>Metazoa</taxon>
        <taxon>Spiralia</taxon>
        <taxon>Lophotrochozoa</taxon>
        <taxon>Mollusca</taxon>
        <taxon>Bivalvia</taxon>
        <taxon>Autobranchia</taxon>
        <taxon>Heteroconchia</taxon>
        <taxon>Palaeoheterodonta</taxon>
        <taxon>Unionida</taxon>
        <taxon>Unionoidea</taxon>
        <taxon>Unionidae</taxon>
        <taxon>Ambleminae</taxon>
        <taxon>Lampsilini</taxon>
        <taxon>Potamilus</taxon>
    </lineage>
</organism>